<evidence type="ECO:0000313" key="2">
    <source>
        <dbReference type="EMBL" id="KOO38864.1"/>
    </source>
</evidence>
<feature type="compositionally biased region" description="Acidic residues" evidence="1">
    <location>
        <begin position="81"/>
        <end position="106"/>
    </location>
</feature>
<proteinExistence type="predicted"/>
<dbReference type="OMA" id="SDMSFKK"/>
<accession>A0A0M0KJB1</accession>
<dbReference type="GeneID" id="87597860"/>
<dbReference type="RefSeq" id="WP_010898481.1">
    <property type="nucleotide sequence ID" value="NZ_CP040441.1"/>
</dbReference>
<feature type="region of interest" description="Disordered" evidence="1">
    <location>
        <begin position="81"/>
        <end position="109"/>
    </location>
</feature>
<dbReference type="PATRIC" id="fig|136160.3.peg.1989"/>
<dbReference type="EMBL" id="LILD01000001">
    <property type="protein sequence ID" value="KOO38864.1"/>
    <property type="molecule type" value="Genomic_DNA"/>
</dbReference>
<dbReference type="Gene3D" id="3.30.1490.480">
    <property type="entry name" value="Endolytic murein transglycosylase"/>
    <property type="match status" value="1"/>
</dbReference>
<comment type="caution">
    <text evidence="2">The sequence shown here is derived from an EMBL/GenBank/DDBJ whole genome shotgun (WGS) entry which is preliminary data.</text>
</comment>
<protein>
    <recommendedName>
        <fullName evidence="3">YceG-like family protein</fullName>
    </recommendedName>
</protein>
<dbReference type="AlphaFoldDB" id="A0A0M0KJB1"/>
<name>A0A0M0KJB1_ALKHA</name>
<reference evidence="2" key="1">
    <citation type="submission" date="2015-08" db="EMBL/GenBank/DDBJ databases">
        <title>Complete DNA Sequence of Pseudomonas syringae pv. actinidiae, the Causal Agent of Kiwifruit Canker Disease.</title>
        <authorList>
            <person name="Rikkerink E.H.A."/>
            <person name="Fineran P.C."/>
        </authorList>
    </citation>
    <scope>NUCLEOTIDE SEQUENCE</scope>
    <source>
        <strain evidence="2">DSM 13666</strain>
    </source>
</reference>
<gene>
    <name evidence="2" type="ORF">AMD02_08280</name>
</gene>
<accession>A0A4Y7WT92</accession>
<organism evidence="2">
    <name type="scientific">Halalkalibacterium halodurans</name>
    <name type="common">Bacillus halodurans</name>
    <dbReference type="NCBI Taxonomy" id="86665"/>
    <lineage>
        <taxon>Bacteria</taxon>
        <taxon>Bacillati</taxon>
        <taxon>Bacillota</taxon>
        <taxon>Bacilli</taxon>
        <taxon>Bacillales</taxon>
        <taxon>Bacillaceae</taxon>
        <taxon>Halalkalibacterium (ex Joshi et al. 2022)</taxon>
    </lineage>
</organism>
<evidence type="ECO:0000256" key="1">
    <source>
        <dbReference type="SAM" id="MobiDB-lite"/>
    </source>
</evidence>
<evidence type="ECO:0008006" key="3">
    <source>
        <dbReference type="Google" id="ProtNLM"/>
    </source>
</evidence>
<sequence length="179" mass="19786">MTPNAMRSFAGGILIAAGLCGAVYYFSGDQEGQAAGPSNDLTFEEMRALLEAEGYVVQTEEEWEVEVSTAANIRVEQEMEELLADQEVEEEAPEEEETTDEEEAEEDRSVVYRTILTVSPGMTSIDVGQALERASIIEKASEFSKRVEDRGLANKLKPGTFEVDSDMSLNELIDEIFDN</sequence>